<keyword evidence="1" id="KW-0285">Flavoprotein</keyword>
<evidence type="ECO:0000256" key="2">
    <source>
        <dbReference type="ARBA" id="ARBA00023002"/>
    </source>
</evidence>
<keyword evidence="5" id="KW-1185">Reference proteome</keyword>
<dbReference type="InterPro" id="IPR003953">
    <property type="entry name" value="FAD-dep_OxRdtase_2_FAD-bd"/>
</dbReference>
<proteinExistence type="predicted"/>
<feature type="domain" description="FAD-dependent oxidoreductase 2 FAD-binding" evidence="3">
    <location>
        <begin position="45"/>
        <end position="90"/>
    </location>
</feature>
<dbReference type="Pfam" id="PF00890">
    <property type="entry name" value="FAD_binding_2"/>
    <property type="match status" value="1"/>
</dbReference>
<keyword evidence="2" id="KW-0560">Oxidoreductase</keyword>
<dbReference type="EMBL" id="QHLZ01000004">
    <property type="protein sequence ID" value="PXA65993.1"/>
    <property type="molecule type" value="Genomic_DNA"/>
</dbReference>
<evidence type="ECO:0000313" key="4">
    <source>
        <dbReference type="EMBL" id="PXA65993.1"/>
    </source>
</evidence>
<evidence type="ECO:0000256" key="1">
    <source>
        <dbReference type="ARBA" id="ARBA00022630"/>
    </source>
</evidence>
<sequence length="229" mass="24132">MMYAPKVAPPRADLVPLAGTSVIPASTVATSASAQRGTSPESTTTIVIGSGFSALAVAAELNRQGIKTIVVDSGCPMKSPAPLAPTTGGISLTALNERSEIVRLLEHYARRHELDLRPTTQALEFTQHHGEAPSQRQWRVQTTTGMLTAHSVVFTRSALSQLRRLLHSVGVTTATDVRAGMHALGIYLVGVGDLAIPTTQEILHQAKRASQSISARIATRELGSVAATA</sequence>
<dbReference type="Gene3D" id="3.50.50.60">
    <property type="entry name" value="FAD/NAD(P)-binding domain"/>
    <property type="match status" value="1"/>
</dbReference>
<organism evidence="4 5">
    <name type="scientific">Arthrobacter psychrochitiniphilus</name>
    <dbReference type="NCBI Taxonomy" id="291045"/>
    <lineage>
        <taxon>Bacteria</taxon>
        <taxon>Bacillati</taxon>
        <taxon>Actinomycetota</taxon>
        <taxon>Actinomycetes</taxon>
        <taxon>Micrococcales</taxon>
        <taxon>Micrococcaceae</taxon>
        <taxon>Arthrobacter</taxon>
    </lineage>
</organism>
<dbReference type="SUPFAM" id="SSF51905">
    <property type="entry name" value="FAD/NAD(P)-binding domain"/>
    <property type="match status" value="1"/>
</dbReference>
<evidence type="ECO:0000313" key="5">
    <source>
        <dbReference type="Proteomes" id="UP000246303"/>
    </source>
</evidence>
<reference evidence="4 5" key="1">
    <citation type="submission" date="2018-05" db="EMBL/GenBank/DDBJ databases">
        <title>Genetic diversity of glacier-inhabiting Cryobacterium bacteria in China and description of Cryobacterium mengkeensis sp. nov. and Arthrobacter glacialis sp. nov.</title>
        <authorList>
            <person name="Liu Q."/>
            <person name="Xin Y.-H."/>
        </authorList>
    </citation>
    <scope>NUCLEOTIDE SEQUENCE [LARGE SCALE GENOMIC DNA]</scope>
    <source>
        <strain evidence="4 5">GP3</strain>
    </source>
</reference>
<name>A0A2V3DYZ6_9MICC</name>
<accession>A0A2V3DYZ6</accession>
<dbReference type="AlphaFoldDB" id="A0A2V3DYZ6"/>
<dbReference type="GO" id="GO:0016491">
    <property type="term" value="F:oxidoreductase activity"/>
    <property type="evidence" value="ECO:0007669"/>
    <property type="project" value="UniProtKB-KW"/>
</dbReference>
<dbReference type="OrthoDB" id="4932555at2"/>
<comment type="caution">
    <text evidence="4">The sequence shown here is derived from an EMBL/GenBank/DDBJ whole genome shotgun (WGS) entry which is preliminary data.</text>
</comment>
<dbReference type="Proteomes" id="UP000246303">
    <property type="component" value="Unassembled WGS sequence"/>
</dbReference>
<dbReference type="RefSeq" id="WP_110105858.1">
    <property type="nucleotide sequence ID" value="NZ_JACBZZ010000001.1"/>
</dbReference>
<gene>
    <name evidence="4" type="ORF">CVS29_08315</name>
</gene>
<protein>
    <submittedName>
        <fullName evidence="4">FAD-binding protein</fullName>
    </submittedName>
</protein>
<evidence type="ECO:0000259" key="3">
    <source>
        <dbReference type="Pfam" id="PF00890"/>
    </source>
</evidence>
<dbReference type="InterPro" id="IPR036188">
    <property type="entry name" value="FAD/NAD-bd_sf"/>
</dbReference>